<sequence>MIKADTHISDGMSKSGAKARKKALTRSAWTRDFFIPLTFEEEKADILHDKKQGMDEELATDFSEQVLLETHLEG</sequence>
<dbReference type="Proteomes" id="UP000183832">
    <property type="component" value="Unassembled WGS sequence"/>
</dbReference>
<accession>A0A1J1I162</accession>
<dbReference type="AlphaFoldDB" id="A0A1J1I162"/>
<organism evidence="1 2">
    <name type="scientific">Clunio marinus</name>
    <dbReference type="NCBI Taxonomy" id="568069"/>
    <lineage>
        <taxon>Eukaryota</taxon>
        <taxon>Metazoa</taxon>
        <taxon>Ecdysozoa</taxon>
        <taxon>Arthropoda</taxon>
        <taxon>Hexapoda</taxon>
        <taxon>Insecta</taxon>
        <taxon>Pterygota</taxon>
        <taxon>Neoptera</taxon>
        <taxon>Endopterygota</taxon>
        <taxon>Diptera</taxon>
        <taxon>Nematocera</taxon>
        <taxon>Chironomoidea</taxon>
        <taxon>Chironomidae</taxon>
        <taxon>Clunio</taxon>
    </lineage>
</organism>
<dbReference type="EMBL" id="CVRI01000038">
    <property type="protein sequence ID" value="CRK94021.1"/>
    <property type="molecule type" value="Genomic_DNA"/>
</dbReference>
<evidence type="ECO:0000313" key="1">
    <source>
        <dbReference type="EMBL" id="CRK94021.1"/>
    </source>
</evidence>
<keyword evidence="2" id="KW-1185">Reference proteome</keyword>
<proteinExistence type="predicted"/>
<reference evidence="1 2" key="1">
    <citation type="submission" date="2015-04" db="EMBL/GenBank/DDBJ databases">
        <authorList>
            <person name="Syromyatnikov M.Y."/>
            <person name="Popov V.N."/>
        </authorList>
    </citation>
    <scope>NUCLEOTIDE SEQUENCE [LARGE SCALE GENOMIC DNA]</scope>
</reference>
<protein>
    <submittedName>
        <fullName evidence="1">CLUMA_CG007546, isoform A</fullName>
    </submittedName>
</protein>
<evidence type="ECO:0000313" key="2">
    <source>
        <dbReference type="Proteomes" id="UP000183832"/>
    </source>
</evidence>
<name>A0A1J1I162_9DIPT</name>
<gene>
    <name evidence="1" type="ORF">CLUMA_CG007546</name>
</gene>